<reference evidence="2 3" key="1">
    <citation type="submission" date="2018-09" db="EMBL/GenBank/DDBJ databases">
        <authorList>
            <person name="Li J."/>
        </authorList>
    </citation>
    <scope>NUCLEOTIDE SEQUENCE [LARGE SCALE GENOMIC DNA]</scope>
    <source>
        <strain evidence="2 3">2129</strain>
    </source>
</reference>
<dbReference type="NCBIfam" id="NF045942">
    <property type="entry name" value="PolPhglucPhase"/>
    <property type="match status" value="1"/>
</dbReference>
<evidence type="ECO:0000256" key="1">
    <source>
        <dbReference type="ARBA" id="ARBA00006479"/>
    </source>
</evidence>
<dbReference type="InterPro" id="IPR000600">
    <property type="entry name" value="ROK"/>
</dbReference>
<dbReference type="Pfam" id="PF00480">
    <property type="entry name" value="ROK"/>
    <property type="match status" value="1"/>
</dbReference>
<gene>
    <name evidence="2" type="ORF">D5R93_05985</name>
</gene>
<evidence type="ECO:0000313" key="2">
    <source>
        <dbReference type="EMBL" id="AYD89711.1"/>
    </source>
</evidence>
<dbReference type="Proteomes" id="UP000273001">
    <property type="component" value="Chromosome"/>
</dbReference>
<dbReference type="EMBL" id="CP032514">
    <property type="protein sequence ID" value="AYD89711.1"/>
    <property type="molecule type" value="Genomic_DNA"/>
</dbReference>
<dbReference type="PANTHER" id="PTHR18964:SF146">
    <property type="entry name" value="POLYPHOSPHATE GLUCOKINASE"/>
    <property type="match status" value="1"/>
</dbReference>
<protein>
    <submittedName>
        <fullName evidence="2">ROK family protein</fullName>
    </submittedName>
</protein>
<dbReference type="Gene3D" id="3.30.420.40">
    <property type="match status" value="2"/>
</dbReference>
<evidence type="ECO:0000313" key="3">
    <source>
        <dbReference type="Proteomes" id="UP000273001"/>
    </source>
</evidence>
<dbReference type="PANTHER" id="PTHR18964">
    <property type="entry name" value="ROK (REPRESSOR, ORF, KINASE) FAMILY"/>
    <property type="match status" value="1"/>
</dbReference>
<comment type="similarity">
    <text evidence="1">Belongs to the ROK (NagC/XylR) family.</text>
</comment>
<dbReference type="RefSeq" id="WP_119834957.1">
    <property type="nucleotide sequence ID" value="NZ_CP032514.1"/>
</dbReference>
<sequence>MSTDIAIGVDVGGSGIKAAPVDLGTGEFTAERLRVATPQPATPDAVADVVSRLVTSFDLPAEVPVGVAVPAPVKRGVVAFMANLDPSWAGTDARALMAQVLGRQATVVNDADAAGYAEALYGAAREVQGLAIVTTLGTGIGSALVMNGVLVPGTELGHLEIDGYDAEKRASSAVRERKDMSWRKWARRLQRYYSHLEMLFSPDVFVVGGGVSRKHEKFLPLLDLTTPIVPASLLNRAGIVGAAALAASTRSSV</sequence>
<name>A0ABM6Z2Z3_9ACTO</name>
<dbReference type="InterPro" id="IPR043129">
    <property type="entry name" value="ATPase_NBD"/>
</dbReference>
<keyword evidence="3" id="KW-1185">Reference proteome</keyword>
<proteinExistence type="inferred from homology"/>
<dbReference type="SUPFAM" id="SSF53067">
    <property type="entry name" value="Actin-like ATPase domain"/>
    <property type="match status" value="1"/>
</dbReference>
<organism evidence="2 3">
    <name type="scientific">Actinomyces lilanjuaniae</name>
    <dbReference type="NCBI Taxonomy" id="2321394"/>
    <lineage>
        <taxon>Bacteria</taxon>
        <taxon>Bacillati</taxon>
        <taxon>Actinomycetota</taxon>
        <taxon>Actinomycetes</taxon>
        <taxon>Actinomycetales</taxon>
        <taxon>Actinomycetaceae</taxon>
        <taxon>Actinomyces</taxon>
    </lineage>
</organism>
<dbReference type="CDD" id="cd24058">
    <property type="entry name" value="ASKHA_NBD_ROK_PPGK"/>
    <property type="match status" value="1"/>
</dbReference>
<accession>A0ABM6Z2Z3</accession>